<sequence>MDMYFRLHIDDTANKQEKLLYLDIASPHDFNDNNYQFEI</sequence>
<dbReference type="EMBL" id="DF968181">
    <property type="protein sequence ID" value="GAP41376.1"/>
    <property type="molecule type" value="Genomic_DNA"/>
</dbReference>
<evidence type="ECO:0000313" key="1">
    <source>
        <dbReference type="EMBL" id="GAP41376.1"/>
    </source>
</evidence>
<gene>
    <name evidence="1" type="ORF">ATC1_131365</name>
</gene>
<protein>
    <submittedName>
        <fullName evidence="1">Uncharacterized protein</fullName>
    </submittedName>
</protein>
<accession>A0A0S7BX51</accession>
<dbReference type="AlphaFoldDB" id="A0A0S7BX51"/>
<keyword evidence="2" id="KW-1185">Reference proteome</keyword>
<dbReference type="STRING" id="1678840.ATC1_131365"/>
<dbReference type="Proteomes" id="UP000053370">
    <property type="component" value="Unassembled WGS sequence"/>
</dbReference>
<reference evidence="1" key="1">
    <citation type="journal article" date="2015" name="Genome Announc.">
        <title>Draft Genome Sequence of Anaerolineae Strain TC1, a Novel Isolate from a Methanogenic Wastewater Treatment System.</title>
        <authorList>
            <person name="Matsuura N."/>
            <person name="Tourlousse D.M."/>
            <person name="Sun L."/>
            <person name="Toyonaga M."/>
            <person name="Kuroda K."/>
            <person name="Ohashi A."/>
            <person name="Cruz R."/>
            <person name="Yamaguchi T."/>
            <person name="Sekiguchi Y."/>
        </authorList>
    </citation>
    <scope>NUCLEOTIDE SEQUENCE [LARGE SCALE GENOMIC DNA]</scope>
    <source>
        <strain evidence="1">TC1</strain>
    </source>
</reference>
<evidence type="ECO:0000313" key="2">
    <source>
        <dbReference type="Proteomes" id="UP000053370"/>
    </source>
</evidence>
<proteinExistence type="predicted"/>
<organism evidence="1">
    <name type="scientific">Flexilinea flocculi</name>
    <dbReference type="NCBI Taxonomy" id="1678840"/>
    <lineage>
        <taxon>Bacteria</taxon>
        <taxon>Bacillati</taxon>
        <taxon>Chloroflexota</taxon>
        <taxon>Anaerolineae</taxon>
        <taxon>Anaerolineales</taxon>
        <taxon>Anaerolineaceae</taxon>
        <taxon>Flexilinea</taxon>
    </lineage>
</organism>
<name>A0A0S7BX51_9CHLR</name>